<sequence>MNKRWYGLVGGWLLSLTAWAGEPFSVAAIPANLSAGAAAVMRVHEQTFQVRTQAEAVETVHYAVTILKEEGQSYANLEIPYDKLSKVSSIEGTLYNAEGKVLRRLKRSDIKDLSSISDFSLFEDNRAKSAAFSYADYPFTVEFRYEITTRNTMSYPAWFPQSDDKLALELAQFQVVVPAGQTLRYKILNQLAAPEMATSPAGRVYTWQLKQQKIHEQESQAPYYTNLGPGVLTAPDEFELEARKGRMQTWQELGRFVYQLNEGRDQLPESLRRQALELVAGETDAVKKIQKIYGFVQQHTRYVSIQLGIGGWQTFPASVVAEKGYGDCKALSNYTYALLKAVGIPSYWALVSAGRHKVDVEPDFPALRFNHMILCVPLAKDTVWLECTDQHAPAGYLGSFTDNRHALLLMPEGGKLVRTPVYRPVDNRQNRSAVARLEASGSATFDVSTLYTGIQTEGVESVMRTASSDDQRQWLYRQFTMPNFTISSFSFQEQKNTLPAIVERLIMQVPTCASRSGNRLFLVPSQLTSSQSLPVQTDHRTAEFQLATSYLDTDTITYQLPTGMAVEYLFEPVQLKSRFGTYQASAKVEGNTVKYSRRLVMEAGRYAPELYTEYVDFRRKIAKADRLQILLKN</sequence>
<dbReference type="Proteomes" id="UP001597116">
    <property type="component" value="Unassembled WGS sequence"/>
</dbReference>
<dbReference type="InterPro" id="IPR024618">
    <property type="entry name" value="DUF3857"/>
</dbReference>
<feature type="chain" id="PRO_5047265918" evidence="1">
    <location>
        <begin position="21"/>
        <end position="633"/>
    </location>
</feature>
<comment type="caution">
    <text evidence="4">The sequence shown here is derived from an EMBL/GenBank/DDBJ whole genome shotgun (WGS) entry which is preliminary data.</text>
</comment>
<feature type="domain" description="DUF3857" evidence="3">
    <location>
        <begin position="56"/>
        <end position="213"/>
    </location>
</feature>
<dbReference type="RefSeq" id="WP_265992915.1">
    <property type="nucleotide sequence ID" value="NZ_CP110973.1"/>
</dbReference>
<dbReference type="EMBL" id="JBHTLP010000008">
    <property type="protein sequence ID" value="MFD1142424.1"/>
    <property type="molecule type" value="Genomic_DNA"/>
</dbReference>
<evidence type="ECO:0000259" key="2">
    <source>
        <dbReference type="Pfam" id="PF01841"/>
    </source>
</evidence>
<dbReference type="Gene3D" id="2.60.40.3140">
    <property type="match status" value="1"/>
</dbReference>
<evidence type="ECO:0000259" key="3">
    <source>
        <dbReference type="Pfam" id="PF12969"/>
    </source>
</evidence>
<evidence type="ECO:0000313" key="5">
    <source>
        <dbReference type="Proteomes" id="UP001597116"/>
    </source>
</evidence>
<protein>
    <submittedName>
        <fullName evidence="4">DUF3857 domain-containing transglutaminase family protein</fullName>
    </submittedName>
</protein>
<feature type="signal peptide" evidence="1">
    <location>
        <begin position="1"/>
        <end position="20"/>
    </location>
</feature>
<name>A0ABW3QJJ1_9BACT</name>
<dbReference type="Pfam" id="PF01841">
    <property type="entry name" value="Transglut_core"/>
    <property type="match status" value="1"/>
</dbReference>
<proteinExistence type="predicted"/>
<dbReference type="SUPFAM" id="SSF54001">
    <property type="entry name" value="Cysteine proteinases"/>
    <property type="match status" value="1"/>
</dbReference>
<dbReference type="InterPro" id="IPR038765">
    <property type="entry name" value="Papain-like_cys_pep_sf"/>
</dbReference>
<dbReference type="Gene3D" id="3.10.620.30">
    <property type="match status" value="1"/>
</dbReference>
<feature type="domain" description="Transglutaminase-like" evidence="2">
    <location>
        <begin position="275"/>
        <end position="350"/>
    </location>
</feature>
<evidence type="ECO:0000256" key="1">
    <source>
        <dbReference type="SAM" id="SignalP"/>
    </source>
</evidence>
<dbReference type="Pfam" id="PF12969">
    <property type="entry name" value="DUF3857"/>
    <property type="match status" value="1"/>
</dbReference>
<keyword evidence="1" id="KW-0732">Signal</keyword>
<dbReference type="Gene3D" id="2.60.120.1130">
    <property type="match status" value="1"/>
</dbReference>
<evidence type="ECO:0000313" key="4">
    <source>
        <dbReference type="EMBL" id="MFD1142424.1"/>
    </source>
</evidence>
<dbReference type="InterPro" id="IPR002931">
    <property type="entry name" value="Transglutaminase-like"/>
</dbReference>
<organism evidence="4 5">
    <name type="scientific">Larkinella insperata</name>
    <dbReference type="NCBI Taxonomy" id="332158"/>
    <lineage>
        <taxon>Bacteria</taxon>
        <taxon>Pseudomonadati</taxon>
        <taxon>Bacteroidota</taxon>
        <taxon>Cytophagia</taxon>
        <taxon>Cytophagales</taxon>
        <taxon>Spirosomataceae</taxon>
        <taxon>Larkinella</taxon>
    </lineage>
</organism>
<accession>A0ABW3QJJ1</accession>
<gene>
    <name evidence="4" type="ORF">ACFQ4C_14960</name>
</gene>
<keyword evidence="5" id="KW-1185">Reference proteome</keyword>
<reference evidence="5" key="1">
    <citation type="journal article" date="2019" name="Int. J. Syst. Evol. Microbiol.">
        <title>The Global Catalogue of Microorganisms (GCM) 10K type strain sequencing project: providing services to taxonomists for standard genome sequencing and annotation.</title>
        <authorList>
            <consortium name="The Broad Institute Genomics Platform"/>
            <consortium name="The Broad Institute Genome Sequencing Center for Infectious Disease"/>
            <person name="Wu L."/>
            <person name="Ma J."/>
        </authorList>
    </citation>
    <scope>NUCLEOTIDE SEQUENCE [LARGE SCALE GENOMIC DNA]</scope>
    <source>
        <strain evidence="5">CCUG 55608</strain>
    </source>
</reference>